<keyword evidence="1" id="KW-0175">Coiled coil</keyword>
<reference evidence="3" key="1">
    <citation type="submission" date="2022-11" db="UniProtKB">
        <authorList>
            <consortium name="EnsemblMetazoa"/>
        </authorList>
    </citation>
    <scope>IDENTIFICATION</scope>
</reference>
<dbReference type="EnsemblMetazoa" id="XM_038217786.1">
    <property type="protein sequence ID" value="XP_038073714.1"/>
    <property type="gene ID" value="LOC119741865"/>
</dbReference>
<dbReference type="OMA" id="CEMKLED"/>
<organism evidence="3 4">
    <name type="scientific">Patiria miniata</name>
    <name type="common">Bat star</name>
    <name type="synonym">Asterina miniata</name>
    <dbReference type="NCBI Taxonomy" id="46514"/>
    <lineage>
        <taxon>Eukaryota</taxon>
        <taxon>Metazoa</taxon>
        <taxon>Echinodermata</taxon>
        <taxon>Eleutherozoa</taxon>
        <taxon>Asterozoa</taxon>
        <taxon>Asteroidea</taxon>
        <taxon>Valvatacea</taxon>
        <taxon>Valvatida</taxon>
        <taxon>Asterinidae</taxon>
        <taxon>Patiria</taxon>
    </lineage>
</organism>
<dbReference type="AlphaFoldDB" id="A0A914BCE3"/>
<evidence type="ECO:0000256" key="2">
    <source>
        <dbReference type="SAM" id="MobiDB-lite"/>
    </source>
</evidence>
<dbReference type="OrthoDB" id="10120155at2759"/>
<proteinExistence type="predicted"/>
<sequence>MNGLAKSKGMTTTTTRSKKIPGRSFEKPKTLSYTQLKEENGILKQRSVDLENKVSKQSSALNVAQRNAKTFEKENKTLKEQLEEEKQQNTEYVESVTKEWTAQKETLTDKLVRCETKLEDLGVNPVTLSDCSNTEDEDVSKREALKRAVVLKEKLVENISNGQNLLHKIQEITMQSRDALKQLDS</sequence>
<feature type="coiled-coil region" evidence="1">
    <location>
        <begin position="33"/>
        <end position="99"/>
    </location>
</feature>
<protein>
    <submittedName>
        <fullName evidence="3">Uncharacterized protein</fullName>
    </submittedName>
</protein>
<feature type="region of interest" description="Disordered" evidence="2">
    <location>
        <begin position="1"/>
        <end position="26"/>
    </location>
</feature>
<evidence type="ECO:0000256" key="1">
    <source>
        <dbReference type="SAM" id="Coils"/>
    </source>
</evidence>
<dbReference type="GeneID" id="119741865"/>
<evidence type="ECO:0000313" key="3">
    <source>
        <dbReference type="EnsemblMetazoa" id="XP_038073714.1"/>
    </source>
</evidence>
<dbReference type="Proteomes" id="UP000887568">
    <property type="component" value="Unplaced"/>
</dbReference>
<name>A0A914BCE3_PATMI</name>
<dbReference type="RefSeq" id="XP_038073714.1">
    <property type="nucleotide sequence ID" value="XM_038217786.1"/>
</dbReference>
<evidence type="ECO:0000313" key="4">
    <source>
        <dbReference type="Proteomes" id="UP000887568"/>
    </source>
</evidence>
<accession>A0A914BCE3</accession>
<keyword evidence="4" id="KW-1185">Reference proteome</keyword>